<dbReference type="Pfam" id="PF26180">
    <property type="entry name" value="PAP-OAS1"/>
    <property type="match status" value="1"/>
</dbReference>
<accession>A0ABD1RN21</accession>
<dbReference type="InterPro" id="IPR058921">
    <property type="entry name" value="PAP/OAS1-rel"/>
</dbReference>
<evidence type="ECO:0000313" key="3">
    <source>
        <dbReference type="Proteomes" id="UP001604277"/>
    </source>
</evidence>
<dbReference type="InterPro" id="IPR058920">
    <property type="entry name" value="PAP-OAS1-bd-rel"/>
</dbReference>
<comment type="caution">
    <text evidence="2">The sequence shown here is derived from an EMBL/GenBank/DDBJ whole genome shotgun (WGS) entry which is preliminary data.</text>
</comment>
<keyword evidence="3" id="KW-1185">Reference proteome</keyword>
<dbReference type="Gene3D" id="3.30.460.10">
    <property type="entry name" value="Beta Polymerase, domain 2"/>
    <property type="match status" value="1"/>
</dbReference>
<gene>
    <name evidence="2" type="ORF">Fot_42554</name>
</gene>
<dbReference type="Proteomes" id="UP001604277">
    <property type="component" value="Unassembled WGS sequence"/>
</dbReference>
<dbReference type="EMBL" id="JBFOLJ010000012">
    <property type="protein sequence ID" value="KAL2489262.1"/>
    <property type="molecule type" value="Genomic_DNA"/>
</dbReference>
<dbReference type="AlphaFoldDB" id="A0ABD1RN21"/>
<dbReference type="PANTHER" id="PTHR45979">
    <property type="entry name" value="PAP/OAS1 SUBSTRATE-BINDING DOMAIN SUPERFAMILY"/>
    <property type="match status" value="1"/>
</dbReference>
<proteinExistence type="predicted"/>
<dbReference type="InterPro" id="IPR043519">
    <property type="entry name" value="NT_sf"/>
</dbReference>
<evidence type="ECO:0000259" key="1">
    <source>
        <dbReference type="Pfam" id="PF26180"/>
    </source>
</evidence>
<dbReference type="PANTHER" id="PTHR45979:SF30">
    <property type="entry name" value="NUCLEOTIDYLTRANSFERASE"/>
    <property type="match status" value="1"/>
</dbReference>
<sequence>MDKVKIGKIRGVCTFGSIPLKTYLPDGDIDLTAFSHEQNLKDTWASQVCDMLENEEKNDSAEFHVKEVQYIQAEVKIIKCLVENIVMTYLLIRLVVYVRCASSMRFNLKYFTAEPPQKDSGEFLLSKLFLDACSSVYAVFPGGHENNGQPFVSKHFNVIDPLRVNNNLGRSVSKGT</sequence>
<organism evidence="2 3">
    <name type="scientific">Forsythia ovata</name>
    <dbReference type="NCBI Taxonomy" id="205694"/>
    <lineage>
        <taxon>Eukaryota</taxon>
        <taxon>Viridiplantae</taxon>
        <taxon>Streptophyta</taxon>
        <taxon>Embryophyta</taxon>
        <taxon>Tracheophyta</taxon>
        <taxon>Spermatophyta</taxon>
        <taxon>Magnoliopsida</taxon>
        <taxon>eudicotyledons</taxon>
        <taxon>Gunneridae</taxon>
        <taxon>Pentapetalae</taxon>
        <taxon>asterids</taxon>
        <taxon>lamiids</taxon>
        <taxon>Lamiales</taxon>
        <taxon>Oleaceae</taxon>
        <taxon>Forsythieae</taxon>
        <taxon>Forsythia</taxon>
    </lineage>
</organism>
<dbReference type="SUPFAM" id="SSF81301">
    <property type="entry name" value="Nucleotidyltransferase"/>
    <property type="match status" value="1"/>
</dbReference>
<name>A0ABD1RN21_9LAMI</name>
<protein>
    <submittedName>
        <fullName evidence="2">PAP/OAS1 substrate-binding domain superfamily</fullName>
    </submittedName>
</protein>
<feature type="domain" description="PAP/OAS1 substrate-binding-related" evidence="1">
    <location>
        <begin position="107"/>
        <end position="175"/>
    </location>
</feature>
<reference evidence="3" key="1">
    <citation type="submission" date="2024-07" db="EMBL/GenBank/DDBJ databases">
        <title>Two chromosome-level genome assemblies of Korean endemic species Abeliophyllum distichum and Forsythia ovata (Oleaceae).</title>
        <authorList>
            <person name="Jang H."/>
        </authorList>
    </citation>
    <scope>NUCLEOTIDE SEQUENCE [LARGE SCALE GENOMIC DNA]</scope>
</reference>
<evidence type="ECO:0000313" key="2">
    <source>
        <dbReference type="EMBL" id="KAL2489262.1"/>
    </source>
</evidence>